<evidence type="ECO:0000256" key="1">
    <source>
        <dbReference type="ARBA" id="ARBA00000085"/>
    </source>
</evidence>
<keyword evidence="7" id="KW-0472">Membrane</keyword>
<reference evidence="9" key="1">
    <citation type="submission" date="2023-03" db="EMBL/GenBank/DDBJ databases">
        <title>Andean soil-derived lignocellulolytic bacterial consortium as a source of novel taxa and putative plastic-active enzymes.</title>
        <authorList>
            <person name="Diaz-Garcia L."/>
            <person name="Chuvochina M."/>
            <person name="Feuerriegel G."/>
            <person name="Bunk B."/>
            <person name="Sproer C."/>
            <person name="Streit W.R."/>
            <person name="Rodriguez L.M."/>
            <person name="Overmann J."/>
            <person name="Jimenez D.J."/>
        </authorList>
    </citation>
    <scope>NUCLEOTIDE SEQUENCE</scope>
    <source>
        <strain evidence="9">MAG 833</strain>
    </source>
</reference>
<dbReference type="CDD" id="cd16922">
    <property type="entry name" value="HATPase_EvgS-ArcB-TorS-like"/>
    <property type="match status" value="1"/>
</dbReference>
<keyword evidence="3" id="KW-0597">Phosphoprotein</keyword>
<dbReference type="InterPro" id="IPR036097">
    <property type="entry name" value="HisK_dim/P_sf"/>
</dbReference>
<dbReference type="Gene3D" id="3.30.565.10">
    <property type="entry name" value="Histidine kinase-like ATPase, C-terminal domain"/>
    <property type="match status" value="1"/>
</dbReference>
<feature type="transmembrane region" description="Helical" evidence="7">
    <location>
        <begin position="31"/>
        <end position="52"/>
    </location>
</feature>
<dbReference type="CDD" id="cd00082">
    <property type="entry name" value="HisKA"/>
    <property type="match status" value="1"/>
</dbReference>
<feature type="domain" description="Histidine kinase" evidence="8">
    <location>
        <begin position="336"/>
        <end position="554"/>
    </location>
</feature>
<dbReference type="Proteomes" id="UP001213664">
    <property type="component" value="Chromosome"/>
</dbReference>
<evidence type="ECO:0000256" key="6">
    <source>
        <dbReference type="ARBA" id="ARBA00023012"/>
    </source>
</evidence>
<dbReference type="InterPro" id="IPR003661">
    <property type="entry name" value="HisK_dim/P_dom"/>
</dbReference>
<gene>
    <name evidence="9" type="ORF">P0Y50_01350</name>
</gene>
<evidence type="ECO:0000256" key="7">
    <source>
        <dbReference type="SAM" id="Phobius"/>
    </source>
</evidence>
<dbReference type="EMBL" id="CP119326">
    <property type="protein sequence ID" value="WEK40278.1"/>
    <property type="molecule type" value="Genomic_DNA"/>
</dbReference>
<dbReference type="InterPro" id="IPR004358">
    <property type="entry name" value="Sig_transdc_His_kin-like_C"/>
</dbReference>
<evidence type="ECO:0000256" key="2">
    <source>
        <dbReference type="ARBA" id="ARBA00012438"/>
    </source>
</evidence>
<dbReference type="InterPro" id="IPR050736">
    <property type="entry name" value="Sensor_HK_Regulatory"/>
</dbReference>
<dbReference type="PROSITE" id="PS50109">
    <property type="entry name" value="HIS_KIN"/>
    <property type="match status" value="1"/>
</dbReference>
<keyword evidence="7" id="KW-0812">Transmembrane</keyword>
<feature type="transmembrane region" description="Helical" evidence="7">
    <location>
        <begin position="83"/>
        <end position="102"/>
    </location>
</feature>
<evidence type="ECO:0000313" key="10">
    <source>
        <dbReference type="Proteomes" id="UP001213664"/>
    </source>
</evidence>
<name>A0AAJ6BKB4_9CAUL</name>
<dbReference type="SMART" id="SM00388">
    <property type="entry name" value="HisKA"/>
    <property type="match status" value="1"/>
</dbReference>
<keyword evidence="5 9" id="KW-0418">Kinase</keyword>
<feature type="transmembrane region" description="Helical" evidence="7">
    <location>
        <begin position="58"/>
        <end position="76"/>
    </location>
</feature>
<proteinExistence type="predicted"/>
<dbReference type="SUPFAM" id="SSF55874">
    <property type="entry name" value="ATPase domain of HSP90 chaperone/DNA topoisomerase II/histidine kinase"/>
    <property type="match status" value="1"/>
</dbReference>
<dbReference type="PANTHER" id="PTHR43711:SF1">
    <property type="entry name" value="HISTIDINE KINASE 1"/>
    <property type="match status" value="1"/>
</dbReference>
<feature type="transmembrane region" description="Helical" evidence="7">
    <location>
        <begin position="161"/>
        <end position="181"/>
    </location>
</feature>
<dbReference type="InterPro" id="IPR003594">
    <property type="entry name" value="HATPase_dom"/>
</dbReference>
<dbReference type="PRINTS" id="PR00344">
    <property type="entry name" value="BCTRLSENSOR"/>
</dbReference>
<organism evidence="9 10">
    <name type="scientific">Candidatus Brevundimonas colombiensis</name>
    <dbReference type="NCBI Taxonomy" id="3121376"/>
    <lineage>
        <taxon>Bacteria</taxon>
        <taxon>Pseudomonadati</taxon>
        <taxon>Pseudomonadota</taxon>
        <taxon>Alphaproteobacteria</taxon>
        <taxon>Caulobacterales</taxon>
        <taxon>Caulobacteraceae</taxon>
        <taxon>Brevundimonas</taxon>
    </lineage>
</organism>
<evidence type="ECO:0000256" key="5">
    <source>
        <dbReference type="ARBA" id="ARBA00022777"/>
    </source>
</evidence>
<comment type="catalytic activity">
    <reaction evidence="1">
        <text>ATP + protein L-histidine = ADP + protein N-phospho-L-histidine.</text>
        <dbReference type="EC" id="2.7.13.3"/>
    </reaction>
</comment>
<evidence type="ECO:0000259" key="8">
    <source>
        <dbReference type="PROSITE" id="PS50109"/>
    </source>
</evidence>
<dbReference type="Pfam" id="PF02518">
    <property type="entry name" value="HATPase_c"/>
    <property type="match status" value="1"/>
</dbReference>
<dbReference type="SUPFAM" id="SSF47384">
    <property type="entry name" value="Homodimeric domain of signal transducing histidine kinase"/>
    <property type="match status" value="1"/>
</dbReference>
<dbReference type="InterPro" id="IPR036890">
    <property type="entry name" value="HATPase_C_sf"/>
</dbReference>
<feature type="transmembrane region" description="Helical" evidence="7">
    <location>
        <begin position="136"/>
        <end position="155"/>
    </location>
</feature>
<evidence type="ECO:0000313" key="9">
    <source>
        <dbReference type="EMBL" id="WEK40278.1"/>
    </source>
</evidence>
<keyword evidence="6" id="KW-0902">Two-component regulatory system</keyword>
<dbReference type="InterPro" id="IPR005467">
    <property type="entry name" value="His_kinase_dom"/>
</dbReference>
<evidence type="ECO:0000256" key="3">
    <source>
        <dbReference type="ARBA" id="ARBA00022553"/>
    </source>
</evidence>
<sequence>MTSLPRHSFQDDLRPAPHDARSGAPLVAPTLALWHAVWAVAVSLTALSAQMAGGLHNGPLAALLIMALPGVLGVVLMVRDSLALRLAIMVGWLVAATAAAGLTGGVTGALPGLVVLPLAAGIALDHERDGRDGLTWLGVFGVLLPIFSGLTSSWLNGPEAQGPLLAAASALLALAAAGSALRLTWGQRRRRLIEARDEAEHIAALLRDQPGLTLLLEPSGHAVATWGAAPPALSVPALIDQGLVASAHAPDRPAVSAALSRALSGHPAEVQFSPRIALDRRVILIVAPLRHDADRRPRLIAQAFDGTAQFARELGLETARVEAEAQSAGKTRFLANMSHELRTPLNAVLGFADIMRQRLFGPLPDRYAGYADAIHQAGGHLLDLINDVLDLSKIEAERYQLAVAGFDARDAVSAAVALVRLQADDKGVDLAAVLSAEPLTVRADARALKQMALNLLSNAVKFTPAGGSVTLTLDADGPDLELAVSDTGVGIAPEDLKRLGRPFEQAGGADQKAQGTGLGLSLVRSLTELHGGRMTIDSTLGEGTAVLIRLPVMATGGADAISPTEPAKTPGSVPA</sequence>
<dbReference type="GO" id="GO:0000155">
    <property type="term" value="F:phosphorelay sensor kinase activity"/>
    <property type="evidence" value="ECO:0007669"/>
    <property type="project" value="InterPro"/>
</dbReference>
<dbReference type="Pfam" id="PF00512">
    <property type="entry name" value="HisKA"/>
    <property type="match status" value="1"/>
</dbReference>
<accession>A0AAJ6BKB4</accession>
<dbReference type="AlphaFoldDB" id="A0AAJ6BKB4"/>
<dbReference type="SMART" id="SM00387">
    <property type="entry name" value="HATPase_c"/>
    <property type="match status" value="1"/>
</dbReference>
<dbReference type="PANTHER" id="PTHR43711">
    <property type="entry name" value="TWO-COMPONENT HISTIDINE KINASE"/>
    <property type="match status" value="1"/>
</dbReference>
<protein>
    <recommendedName>
        <fullName evidence="2">histidine kinase</fullName>
        <ecNumber evidence="2">2.7.13.3</ecNumber>
    </recommendedName>
</protein>
<keyword evidence="4" id="KW-0808">Transferase</keyword>
<dbReference type="Gene3D" id="1.10.287.130">
    <property type="match status" value="1"/>
</dbReference>
<evidence type="ECO:0000256" key="4">
    <source>
        <dbReference type="ARBA" id="ARBA00022679"/>
    </source>
</evidence>
<dbReference type="EC" id="2.7.13.3" evidence="2"/>
<keyword evidence="7" id="KW-1133">Transmembrane helix</keyword>